<keyword evidence="2 10" id="KW-0808">Transferase</keyword>
<dbReference type="Pfam" id="PF00294">
    <property type="entry name" value="PfkB"/>
    <property type="match status" value="1"/>
</dbReference>
<comment type="pathway">
    <text evidence="10">Carbohydrate metabolism; D-ribose degradation; D-ribose 5-phosphate from beta-D-ribopyranose: step 2/2.</text>
</comment>
<comment type="subcellular location">
    <subcellularLocation>
        <location evidence="10">Cytoplasm</location>
    </subcellularLocation>
    <subcellularLocation>
        <location evidence="10">Nucleus</location>
    </subcellularLocation>
</comment>
<comment type="cofactor">
    <cofactor evidence="10">
        <name>Mg(2+)</name>
        <dbReference type="ChEBI" id="CHEBI:18420"/>
    </cofactor>
    <text evidence="10">Requires a divalent cation, most likely magnesium in vivo, as an electrophilic catalyst to aid phosphoryl group transfer. It is the chelate of the metal and the nucleotide that is the actual substrate.</text>
</comment>
<evidence type="ECO:0000256" key="8">
    <source>
        <dbReference type="ARBA" id="ARBA00022958"/>
    </source>
</evidence>
<comment type="subunit">
    <text evidence="10">Homodimer.</text>
</comment>
<evidence type="ECO:0000256" key="6">
    <source>
        <dbReference type="ARBA" id="ARBA00022840"/>
    </source>
</evidence>
<dbReference type="GO" id="GO:0005634">
    <property type="term" value="C:nucleus"/>
    <property type="evidence" value="ECO:0007669"/>
    <property type="project" value="UniProtKB-SubCell"/>
</dbReference>
<feature type="binding site" evidence="10">
    <location>
        <position position="305"/>
    </location>
    <ligand>
        <name>K(+)</name>
        <dbReference type="ChEBI" id="CHEBI:29103"/>
    </ligand>
</feature>
<evidence type="ECO:0000256" key="1">
    <source>
        <dbReference type="ARBA" id="ARBA00022490"/>
    </source>
</evidence>
<feature type="binding site" evidence="10">
    <location>
        <position position="271"/>
    </location>
    <ligand>
        <name>K(+)</name>
        <dbReference type="ChEBI" id="CHEBI:29103"/>
    </ligand>
</feature>
<dbReference type="OrthoDB" id="415590at2759"/>
<dbReference type="GO" id="GO:0005524">
    <property type="term" value="F:ATP binding"/>
    <property type="evidence" value="ECO:0007669"/>
    <property type="project" value="UniProtKB-UniRule"/>
</dbReference>
<accession>A0A0L0CQA6</accession>
<dbReference type="GO" id="GO:0004747">
    <property type="term" value="F:ribokinase activity"/>
    <property type="evidence" value="ECO:0007669"/>
    <property type="project" value="UniProtKB-UniRule"/>
</dbReference>
<dbReference type="GO" id="GO:0005829">
    <property type="term" value="C:cytosol"/>
    <property type="evidence" value="ECO:0007669"/>
    <property type="project" value="TreeGrafter"/>
</dbReference>
<keyword evidence="13" id="KW-1185">Reference proteome</keyword>
<name>A0A0L0CQA6_LUCCU</name>
<dbReference type="InterPro" id="IPR011877">
    <property type="entry name" value="Ribokinase"/>
</dbReference>
<comment type="catalytic activity">
    <reaction evidence="10">
        <text>D-ribose + ATP = D-ribose 5-phosphate + ADP + H(+)</text>
        <dbReference type="Rhea" id="RHEA:13697"/>
        <dbReference type="ChEBI" id="CHEBI:15378"/>
        <dbReference type="ChEBI" id="CHEBI:30616"/>
        <dbReference type="ChEBI" id="CHEBI:47013"/>
        <dbReference type="ChEBI" id="CHEBI:78346"/>
        <dbReference type="ChEBI" id="CHEBI:456216"/>
        <dbReference type="EC" id="2.7.1.15"/>
    </reaction>
</comment>
<organism evidence="12 13">
    <name type="scientific">Lucilia cuprina</name>
    <name type="common">Green bottle fly</name>
    <name type="synonym">Australian sheep blowfly</name>
    <dbReference type="NCBI Taxonomy" id="7375"/>
    <lineage>
        <taxon>Eukaryota</taxon>
        <taxon>Metazoa</taxon>
        <taxon>Ecdysozoa</taxon>
        <taxon>Arthropoda</taxon>
        <taxon>Hexapoda</taxon>
        <taxon>Insecta</taxon>
        <taxon>Pterygota</taxon>
        <taxon>Neoptera</taxon>
        <taxon>Endopterygota</taxon>
        <taxon>Diptera</taxon>
        <taxon>Brachycera</taxon>
        <taxon>Muscomorpha</taxon>
        <taxon>Oestroidea</taxon>
        <taxon>Calliphoridae</taxon>
        <taxon>Luciliinae</taxon>
        <taxon>Lucilia</taxon>
    </lineage>
</organism>
<keyword evidence="4 10" id="KW-0547">Nucleotide-binding</keyword>
<keyword evidence="6 10" id="KW-0067">ATP-binding</keyword>
<comment type="activity regulation">
    <text evidence="10">Activated by a monovalent cation that binds near, but not in, the active site. The most likely occupant of the site in vivo is potassium. Ion binding induces a conformational change that may alter substrate affinity.</text>
</comment>
<evidence type="ECO:0000256" key="4">
    <source>
        <dbReference type="ARBA" id="ARBA00022741"/>
    </source>
</evidence>
<keyword evidence="8 10" id="KW-0630">Potassium</keyword>
<evidence type="ECO:0000256" key="3">
    <source>
        <dbReference type="ARBA" id="ARBA00022723"/>
    </source>
</evidence>
<feature type="active site" description="Proton acceptor" evidence="10">
    <location>
        <position position="275"/>
    </location>
</feature>
<reference evidence="12 13" key="1">
    <citation type="journal article" date="2015" name="Nat. Commun.">
        <title>Lucilia cuprina genome unlocks parasitic fly biology to underpin future interventions.</title>
        <authorList>
            <person name="Anstead C.A."/>
            <person name="Korhonen P.K."/>
            <person name="Young N.D."/>
            <person name="Hall R.S."/>
            <person name="Jex A.R."/>
            <person name="Murali S.C."/>
            <person name="Hughes D.S."/>
            <person name="Lee S.F."/>
            <person name="Perry T."/>
            <person name="Stroehlein A.J."/>
            <person name="Ansell B.R."/>
            <person name="Breugelmans B."/>
            <person name="Hofmann A."/>
            <person name="Qu J."/>
            <person name="Dugan S."/>
            <person name="Lee S.L."/>
            <person name="Chao H."/>
            <person name="Dinh H."/>
            <person name="Han Y."/>
            <person name="Doddapaneni H.V."/>
            <person name="Worley K.C."/>
            <person name="Muzny D.M."/>
            <person name="Ioannidis P."/>
            <person name="Waterhouse R.M."/>
            <person name="Zdobnov E.M."/>
            <person name="James P.J."/>
            <person name="Bagnall N.H."/>
            <person name="Kotze A.C."/>
            <person name="Gibbs R.A."/>
            <person name="Richards S."/>
            <person name="Batterham P."/>
            <person name="Gasser R.B."/>
        </authorList>
    </citation>
    <scope>NUCLEOTIDE SEQUENCE [LARGE SCALE GENOMIC DNA]</scope>
    <source>
        <strain evidence="12 13">LS</strain>
        <tissue evidence="12">Full body</tissue>
    </source>
</reference>
<feature type="binding site" evidence="10">
    <location>
        <position position="269"/>
    </location>
    <ligand>
        <name>K(+)</name>
        <dbReference type="ChEBI" id="CHEBI:29103"/>
    </ligand>
</feature>
<gene>
    <name evidence="12" type="ORF">FF38_08462</name>
</gene>
<comment type="caution">
    <text evidence="10">Lacks conserved residue(s) required for the propagation of feature annotation.</text>
</comment>
<feature type="binding site" evidence="10">
    <location>
        <begin position="61"/>
        <end position="65"/>
    </location>
    <ligand>
        <name>substrate</name>
    </ligand>
</feature>
<keyword evidence="5 10" id="KW-0418">Kinase</keyword>
<feature type="binding site" evidence="10">
    <location>
        <position position="308"/>
    </location>
    <ligand>
        <name>K(+)</name>
        <dbReference type="ChEBI" id="CHEBI:29103"/>
    </ligand>
</feature>
<feature type="binding site" evidence="10">
    <location>
        <begin position="33"/>
        <end position="35"/>
    </location>
    <ligand>
        <name>substrate</name>
    </ligand>
</feature>
<dbReference type="PANTHER" id="PTHR10584:SF166">
    <property type="entry name" value="RIBOKINASE"/>
    <property type="match status" value="1"/>
</dbReference>
<protein>
    <recommendedName>
        <fullName evidence="10">Ribokinase</fullName>
        <shortName evidence="10">RK</shortName>
        <ecNumber evidence="10">2.7.1.15</ecNumber>
    </recommendedName>
</protein>
<feature type="binding site" evidence="10">
    <location>
        <position position="314"/>
    </location>
    <ligand>
        <name>K(+)</name>
        <dbReference type="ChEBI" id="CHEBI:29103"/>
    </ligand>
</feature>
<comment type="function">
    <text evidence="10">Catalyzes the phosphorylation of ribose at O-5 in a reaction requiring ATP and magnesium. The resulting D-ribose-5-phosphate can then be used either for sythesis of nucleotides, histidine, and tryptophan, or as a component of the pentose phosphate pathway.</text>
</comment>
<keyword evidence="7 10" id="KW-0460">Magnesium</keyword>
<dbReference type="STRING" id="7375.A0A0L0CQA6"/>
<dbReference type="FunFam" id="3.40.1190.20:FF:000010">
    <property type="entry name" value="Ribokinase"/>
    <property type="match status" value="1"/>
</dbReference>
<dbReference type="SUPFAM" id="SSF53613">
    <property type="entry name" value="Ribokinase-like"/>
    <property type="match status" value="1"/>
</dbReference>
<comment type="similarity">
    <text evidence="10">Belongs to the carbohydrate kinase PfkB family. Ribokinase subfamily.</text>
</comment>
<proteinExistence type="inferred from homology"/>
<dbReference type="InterPro" id="IPR002139">
    <property type="entry name" value="Ribo/fructo_kinase"/>
</dbReference>
<feature type="binding site" evidence="10">
    <location>
        <position position="310"/>
    </location>
    <ligand>
        <name>K(+)</name>
        <dbReference type="ChEBI" id="CHEBI:29103"/>
    </ligand>
</feature>
<evidence type="ECO:0000256" key="10">
    <source>
        <dbReference type="HAMAP-Rule" id="MF_03215"/>
    </source>
</evidence>
<dbReference type="InterPro" id="IPR029056">
    <property type="entry name" value="Ribokinase-like"/>
</dbReference>
<dbReference type="OMA" id="TFCGYFA"/>
<dbReference type="PRINTS" id="PR00990">
    <property type="entry name" value="RIBOKINASE"/>
</dbReference>
<keyword evidence="3 10" id="KW-0479">Metal-binding</keyword>
<dbReference type="HAMAP" id="MF_01987">
    <property type="entry name" value="Ribokinase"/>
    <property type="match status" value="1"/>
</dbReference>
<feature type="binding site" evidence="10">
    <location>
        <position position="207"/>
    </location>
    <ligand>
        <name>ATP</name>
        <dbReference type="ChEBI" id="CHEBI:30616"/>
    </ligand>
</feature>
<sequence>MIFMQHDNVIIISLCDLFNTRDIMDIAVIGSNMVDLITYTDQMPKEGETLEAPSFKIGCGGKGANQAVAAAKLNSKVIMLTKVGDDIFADNTIRNLESYGINTRYVEKVPCTSSGVAPIFVNPNSANSILIVKGANKFLSPEDIERAAEDLKKCKLIVLQLEVQLETVYHAIAFGNKHNIPVLLNPAPAQRTLDLDFACRCDFFVPNETELEILTNMPVDTMDNIRRAAQSLLDKGLKNLIVTLGEKGALWMTRDSELLIPAIKVNAIDTSGAGDAFIGCFSHYYVHTGNIADALKKAVLFSAFSVTGKGTQSSYPSIEQFTEFVQLNS</sequence>
<evidence type="ECO:0000256" key="2">
    <source>
        <dbReference type="ARBA" id="ARBA00022679"/>
    </source>
</evidence>
<dbReference type="GO" id="GO:0019303">
    <property type="term" value="P:D-ribose catabolic process"/>
    <property type="evidence" value="ECO:0007669"/>
    <property type="project" value="UniProtKB-UniRule"/>
</dbReference>
<dbReference type="PANTHER" id="PTHR10584">
    <property type="entry name" value="SUGAR KINASE"/>
    <property type="match status" value="1"/>
</dbReference>
<keyword evidence="9 10" id="KW-0119">Carbohydrate metabolism</keyword>
<dbReference type="Gene3D" id="3.40.1190.20">
    <property type="match status" value="1"/>
</dbReference>
<dbReference type="EC" id="2.7.1.15" evidence="10"/>
<dbReference type="Proteomes" id="UP000037069">
    <property type="component" value="Unassembled WGS sequence"/>
</dbReference>
<feature type="domain" description="Carbohydrate kinase PfkB" evidence="11">
    <location>
        <begin position="25"/>
        <end position="316"/>
    </location>
</feature>
<evidence type="ECO:0000313" key="13">
    <source>
        <dbReference type="Proteomes" id="UP000037069"/>
    </source>
</evidence>
<feature type="binding site" evidence="10">
    <location>
        <position position="275"/>
    </location>
    <ligand>
        <name>substrate</name>
    </ligand>
</feature>
<dbReference type="CDD" id="cd01174">
    <property type="entry name" value="ribokinase"/>
    <property type="match status" value="1"/>
</dbReference>
<dbReference type="AlphaFoldDB" id="A0A0L0CQA6"/>
<evidence type="ECO:0000313" key="12">
    <source>
        <dbReference type="EMBL" id="KNC33624.1"/>
    </source>
</evidence>
<evidence type="ECO:0000256" key="9">
    <source>
        <dbReference type="ARBA" id="ARBA00023277"/>
    </source>
</evidence>
<dbReference type="InterPro" id="IPR011611">
    <property type="entry name" value="PfkB_dom"/>
</dbReference>
<feature type="binding site" evidence="10">
    <location>
        <begin position="274"/>
        <end position="275"/>
    </location>
    <ligand>
        <name>ATP</name>
        <dbReference type="ChEBI" id="CHEBI:30616"/>
    </ligand>
</feature>
<evidence type="ECO:0000256" key="7">
    <source>
        <dbReference type="ARBA" id="ARBA00022842"/>
    </source>
</evidence>
<feature type="binding site" evidence="10">
    <location>
        <begin position="243"/>
        <end position="248"/>
    </location>
    <ligand>
        <name>ATP</name>
        <dbReference type="ChEBI" id="CHEBI:30616"/>
    </ligand>
</feature>
<keyword evidence="1 10" id="KW-0963">Cytoplasm</keyword>
<dbReference type="NCBIfam" id="TIGR02152">
    <property type="entry name" value="D_ribokin_bact"/>
    <property type="match status" value="1"/>
</dbReference>
<evidence type="ECO:0000256" key="5">
    <source>
        <dbReference type="ARBA" id="ARBA00022777"/>
    </source>
</evidence>
<feature type="binding site" evidence="10">
    <location>
        <position position="162"/>
    </location>
    <ligand>
        <name>substrate</name>
    </ligand>
</feature>
<comment type="caution">
    <text evidence="12">The sequence shown here is derived from an EMBL/GenBank/DDBJ whole genome shotgun (WGS) entry which is preliminary data.</text>
</comment>
<dbReference type="GO" id="GO:0046872">
    <property type="term" value="F:metal ion binding"/>
    <property type="evidence" value="ECO:0007669"/>
    <property type="project" value="UniProtKB-KW"/>
</dbReference>
<dbReference type="EMBL" id="JRES01000172">
    <property type="protein sequence ID" value="KNC33624.1"/>
    <property type="molecule type" value="Genomic_DNA"/>
</dbReference>
<evidence type="ECO:0000259" key="11">
    <source>
        <dbReference type="Pfam" id="PF00294"/>
    </source>
</evidence>
<keyword evidence="10" id="KW-0539">Nucleus</keyword>
<dbReference type="UniPathway" id="UPA00916">
    <property type="reaction ID" value="UER00889"/>
</dbReference>